<keyword evidence="1" id="KW-0812">Transmembrane</keyword>
<protein>
    <recommendedName>
        <fullName evidence="2">NERD domain-containing protein</fullName>
    </recommendedName>
</protein>
<gene>
    <name evidence="3" type="ORF">CUN51_01525</name>
</gene>
<organism evidence="3 4">
    <name type="scientific">Candidatus Thermofonsia Clade 1 bacterium</name>
    <dbReference type="NCBI Taxonomy" id="2364210"/>
    <lineage>
        <taxon>Bacteria</taxon>
        <taxon>Bacillati</taxon>
        <taxon>Chloroflexota</taxon>
        <taxon>Candidatus Thermofontia</taxon>
        <taxon>Candidatus Thermofonsia Clade 1</taxon>
    </lineage>
</organism>
<comment type="caution">
    <text evidence="3">The sequence shown here is derived from an EMBL/GenBank/DDBJ whole genome shotgun (WGS) entry which is preliminary data.</text>
</comment>
<evidence type="ECO:0000313" key="4">
    <source>
        <dbReference type="Proteomes" id="UP000228921"/>
    </source>
</evidence>
<accession>A0A2M8P476</accession>
<evidence type="ECO:0000259" key="2">
    <source>
        <dbReference type="Pfam" id="PF08378"/>
    </source>
</evidence>
<keyword evidence="1" id="KW-0472">Membrane</keyword>
<evidence type="ECO:0000313" key="3">
    <source>
        <dbReference type="EMBL" id="PJF32336.1"/>
    </source>
</evidence>
<evidence type="ECO:0000256" key="1">
    <source>
        <dbReference type="SAM" id="Phobius"/>
    </source>
</evidence>
<dbReference type="EMBL" id="PGTK01000001">
    <property type="protein sequence ID" value="PJF32336.1"/>
    <property type="molecule type" value="Genomic_DNA"/>
</dbReference>
<keyword evidence="1" id="KW-1133">Transmembrane helix</keyword>
<dbReference type="InterPro" id="IPR011528">
    <property type="entry name" value="NERD"/>
</dbReference>
<feature type="domain" description="NERD" evidence="2">
    <location>
        <begin position="80"/>
        <end position="185"/>
    </location>
</feature>
<name>A0A2M8P476_9CHLR</name>
<dbReference type="Proteomes" id="UP000228921">
    <property type="component" value="Unassembled WGS sequence"/>
</dbReference>
<sequence length="234" mass="25148">MQNLNPVRNIARRGRDLMIIGALVVLVGLLIGSIGLLTVLLFSSPTFGLGAMGIGVLTVLTGVAVMARGLSLRTENEPAKVVAQALSSALGAEYAFIRNVSRRGLGYIDAILVGPPGALVFRIHDQPGVFMNEQADWLVRGADGVARLSRLNLTRECVADVLALRKYLAKRGLAHVPVYAIVVFTHPAASITARQPVVPIADLRSLLDVMRADYMRQTRIDPKTAEAAVKAIYE</sequence>
<feature type="transmembrane region" description="Helical" evidence="1">
    <location>
        <begin position="17"/>
        <end position="41"/>
    </location>
</feature>
<proteinExistence type="predicted"/>
<dbReference type="AlphaFoldDB" id="A0A2M8P476"/>
<dbReference type="Pfam" id="PF08378">
    <property type="entry name" value="NERD"/>
    <property type="match status" value="1"/>
</dbReference>
<feature type="transmembrane region" description="Helical" evidence="1">
    <location>
        <begin position="47"/>
        <end position="67"/>
    </location>
</feature>
<reference evidence="3 4" key="1">
    <citation type="submission" date="2017-11" db="EMBL/GenBank/DDBJ databases">
        <title>Evolution of Phototrophy in the Chloroflexi Phylum Driven by Horizontal Gene Transfer.</title>
        <authorList>
            <person name="Ward L.M."/>
            <person name="Hemp J."/>
            <person name="Shih P.M."/>
            <person name="Mcglynn S.E."/>
            <person name="Fischer W."/>
        </authorList>
    </citation>
    <scope>NUCLEOTIDE SEQUENCE [LARGE SCALE GENOMIC DNA]</scope>
    <source>
        <strain evidence="3">CP2_2F</strain>
    </source>
</reference>